<dbReference type="Proteomes" id="UP001318860">
    <property type="component" value="Unassembled WGS sequence"/>
</dbReference>
<keyword evidence="2" id="KW-1185">Reference proteome</keyword>
<dbReference type="PANTHER" id="PTHR46890:SF48">
    <property type="entry name" value="RNA-DIRECTED DNA POLYMERASE"/>
    <property type="match status" value="1"/>
</dbReference>
<organism evidence="1 2">
    <name type="scientific">Rehmannia glutinosa</name>
    <name type="common">Chinese foxglove</name>
    <dbReference type="NCBI Taxonomy" id="99300"/>
    <lineage>
        <taxon>Eukaryota</taxon>
        <taxon>Viridiplantae</taxon>
        <taxon>Streptophyta</taxon>
        <taxon>Embryophyta</taxon>
        <taxon>Tracheophyta</taxon>
        <taxon>Spermatophyta</taxon>
        <taxon>Magnoliopsida</taxon>
        <taxon>eudicotyledons</taxon>
        <taxon>Gunneridae</taxon>
        <taxon>Pentapetalae</taxon>
        <taxon>asterids</taxon>
        <taxon>lamiids</taxon>
        <taxon>Lamiales</taxon>
        <taxon>Orobanchaceae</taxon>
        <taxon>Rehmannieae</taxon>
        <taxon>Rehmannia</taxon>
    </lineage>
</organism>
<reference evidence="1 2" key="1">
    <citation type="journal article" date="2021" name="Comput. Struct. Biotechnol. J.">
        <title>De novo genome assembly of the potent medicinal plant Rehmannia glutinosa using nanopore technology.</title>
        <authorList>
            <person name="Ma L."/>
            <person name="Dong C."/>
            <person name="Song C."/>
            <person name="Wang X."/>
            <person name="Zheng X."/>
            <person name="Niu Y."/>
            <person name="Chen S."/>
            <person name="Feng W."/>
        </authorList>
    </citation>
    <scope>NUCLEOTIDE SEQUENCE [LARGE SCALE GENOMIC DNA]</scope>
    <source>
        <strain evidence="1">DH-2019</strain>
    </source>
</reference>
<gene>
    <name evidence="1" type="ORF">DH2020_047010</name>
</gene>
<dbReference type="EMBL" id="JABTTQ020003241">
    <property type="protein sequence ID" value="KAK6119247.1"/>
    <property type="molecule type" value="Genomic_DNA"/>
</dbReference>
<evidence type="ECO:0000313" key="1">
    <source>
        <dbReference type="EMBL" id="KAK6119247.1"/>
    </source>
</evidence>
<proteinExistence type="predicted"/>
<dbReference type="PANTHER" id="PTHR46890">
    <property type="entry name" value="NON-LTR RETROLELEMENT REVERSE TRANSCRIPTASE-LIKE PROTEIN-RELATED"/>
    <property type="match status" value="1"/>
</dbReference>
<evidence type="ECO:0000313" key="2">
    <source>
        <dbReference type="Proteomes" id="UP001318860"/>
    </source>
</evidence>
<sequence>MAITRTRTRPASFGTGGDFNCFLHDHERQGSNTNRALDMKEFGQMVSNCGLIDVGFEGESMHTWVRNGLKKRLDRIFVNPNWGDLFPKSIVHHLPRVKHFIQYLVNDVTCSPLDPSIPIPKLPDFEALCAHPSGDEVKAIVFSIYPGSIAGPDGFSAHFYQSCWPITQQDVIVAIKDFFDGHSLPKCYTSTIIVLIPKHHCPVTWTDYRPMSLSNVSNNIITKILNTRLFGLLPQIISPCQSGFIKGRLISDNILFAHELIHTINLKNIP</sequence>
<dbReference type="InterPro" id="IPR036691">
    <property type="entry name" value="Endo/exonu/phosph_ase_sf"/>
</dbReference>
<dbReference type="SUPFAM" id="SSF56219">
    <property type="entry name" value="DNase I-like"/>
    <property type="match status" value="1"/>
</dbReference>
<dbReference type="InterPro" id="IPR052343">
    <property type="entry name" value="Retrotransposon-Effector_Assoc"/>
</dbReference>
<accession>A0ABR0UAD0</accession>
<evidence type="ECO:0008006" key="3">
    <source>
        <dbReference type="Google" id="ProtNLM"/>
    </source>
</evidence>
<dbReference type="Gene3D" id="3.60.10.10">
    <property type="entry name" value="Endonuclease/exonuclease/phosphatase"/>
    <property type="match status" value="1"/>
</dbReference>
<protein>
    <recommendedName>
        <fullName evidence="3">Reverse transcriptase domain-containing protein</fullName>
    </recommendedName>
</protein>
<comment type="caution">
    <text evidence="1">The sequence shown here is derived from an EMBL/GenBank/DDBJ whole genome shotgun (WGS) entry which is preliminary data.</text>
</comment>
<name>A0ABR0UAD0_REHGL</name>